<feature type="transmembrane region" description="Helical" evidence="1">
    <location>
        <begin position="6"/>
        <end position="28"/>
    </location>
</feature>
<evidence type="ECO:0000313" key="3">
    <source>
        <dbReference type="Proteomes" id="UP000198327"/>
    </source>
</evidence>
<organism evidence="2 3">
    <name type="scientific">Rhodococcoides kyotonense</name>
    <dbReference type="NCBI Taxonomy" id="398843"/>
    <lineage>
        <taxon>Bacteria</taxon>
        <taxon>Bacillati</taxon>
        <taxon>Actinomycetota</taxon>
        <taxon>Actinomycetes</taxon>
        <taxon>Mycobacteriales</taxon>
        <taxon>Nocardiaceae</taxon>
        <taxon>Rhodococcoides</taxon>
    </lineage>
</organism>
<name>A0A239JGP0_9NOCA</name>
<keyword evidence="1" id="KW-0812">Transmembrane</keyword>
<dbReference type="InterPro" id="IPR054188">
    <property type="entry name" value="DUF6893"/>
</dbReference>
<keyword evidence="1" id="KW-0472">Membrane</keyword>
<dbReference type="Proteomes" id="UP000198327">
    <property type="component" value="Unassembled WGS sequence"/>
</dbReference>
<evidence type="ECO:0000256" key="1">
    <source>
        <dbReference type="SAM" id="Phobius"/>
    </source>
</evidence>
<protein>
    <submittedName>
        <fullName evidence="2">Uncharacterized protein</fullName>
    </submittedName>
</protein>
<dbReference type="EMBL" id="FZOW01000008">
    <property type="protein sequence ID" value="SNT04463.1"/>
    <property type="molecule type" value="Genomic_DNA"/>
</dbReference>
<sequence>MSVLGYITTVVIAVAVAGAAVIGVRSIPDIKRYARMRRM</sequence>
<keyword evidence="3" id="KW-1185">Reference proteome</keyword>
<dbReference type="RefSeq" id="WP_089247855.1">
    <property type="nucleotide sequence ID" value="NZ_FZOW01000008.1"/>
</dbReference>
<proteinExistence type="predicted"/>
<keyword evidence="1" id="KW-1133">Transmembrane helix</keyword>
<accession>A0A239JGP0</accession>
<reference evidence="3" key="1">
    <citation type="submission" date="2017-06" db="EMBL/GenBank/DDBJ databases">
        <authorList>
            <person name="Varghese N."/>
            <person name="Submissions S."/>
        </authorList>
    </citation>
    <scope>NUCLEOTIDE SEQUENCE [LARGE SCALE GENOMIC DNA]</scope>
    <source>
        <strain evidence="3">JCM 23211</strain>
    </source>
</reference>
<dbReference type="Pfam" id="PF21833">
    <property type="entry name" value="DUF6893"/>
    <property type="match status" value="1"/>
</dbReference>
<gene>
    <name evidence="2" type="ORF">SAMN05421642_108196</name>
</gene>
<evidence type="ECO:0000313" key="2">
    <source>
        <dbReference type="EMBL" id="SNT04463.1"/>
    </source>
</evidence>
<dbReference type="AlphaFoldDB" id="A0A239JGP0"/>